<dbReference type="AlphaFoldDB" id="A0A2B7YAI0"/>
<dbReference type="InterPro" id="IPR045038">
    <property type="entry name" value="AIG2-like"/>
</dbReference>
<dbReference type="Pfam" id="PF06094">
    <property type="entry name" value="GGACT"/>
    <property type="match status" value="1"/>
</dbReference>
<organism evidence="6 7">
    <name type="scientific">Helicocarpus griseus UAMH5409</name>
    <dbReference type="NCBI Taxonomy" id="1447875"/>
    <lineage>
        <taxon>Eukaryota</taxon>
        <taxon>Fungi</taxon>
        <taxon>Dikarya</taxon>
        <taxon>Ascomycota</taxon>
        <taxon>Pezizomycotina</taxon>
        <taxon>Eurotiomycetes</taxon>
        <taxon>Eurotiomycetidae</taxon>
        <taxon>Onygenales</taxon>
        <taxon>Ajellomycetaceae</taxon>
        <taxon>Helicocarpus</taxon>
    </lineage>
</organism>
<dbReference type="SUPFAM" id="SSF110857">
    <property type="entry name" value="Gamma-glutamyl cyclotransferase-like"/>
    <property type="match status" value="1"/>
</dbReference>
<evidence type="ECO:0000313" key="6">
    <source>
        <dbReference type="EMBL" id="PGH18536.1"/>
    </source>
</evidence>
<dbReference type="CDD" id="cd06661">
    <property type="entry name" value="GGCT_like"/>
    <property type="match status" value="1"/>
</dbReference>
<comment type="caution">
    <text evidence="6">The sequence shown here is derived from an EMBL/GenBank/DDBJ whole genome shotgun (WGS) entry which is preliminary data.</text>
</comment>
<evidence type="ECO:0000256" key="4">
    <source>
        <dbReference type="SAM" id="MobiDB-lite"/>
    </source>
</evidence>
<dbReference type="PANTHER" id="PTHR31544">
    <property type="entry name" value="AIG2-LIKE PROTEIN D"/>
    <property type="match status" value="1"/>
</dbReference>
<dbReference type="InterPro" id="IPR036568">
    <property type="entry name" value="GGCT-like_sf"/>
</dbReference>
<keyword evidence="7" id="KW-1185">Reference proteome</keyword>
<dbReference type="Gene3D" id="3.10.490.10">
    <property type="entry name" value="Gamma-glutamyl cyclotransferase-like"/>
    <property type="match status" value="1"/>
</dbReference>
<feature type="domain" description="Gamma-glutamylcyclotransferase AIG2-like" evidence="5">
    <location>
        <begin position="47"/>
        <end position="182"/>
    </location>
</feature>
<name>A0A2B7YAI0_9EURO</name>
<proteinExistence type="inferred from homology"/>
<protein>
    <recommendedName>
        <fullName evidence="3">Putative gamma-glutamylcyclotransferase</fullName>
    </recommendedName>
</protein>
<evidence type="ECO:0000256" key="2">
    <source>
        <dbReference type="ARBA" id="ARBA00022679"/>
    </source>
</evidence>
<dbReference type="STRING" id="1447875.A0A2B7YAI0"/>
<keyword evidence="2" id="KW-0808">Transferase</keyword>
<feature type="compositionally biased region" description="Polar residues" evidence="4">
    <location>
        <begin position="10"/>
        <end position="23"/>
    </location>
</feature>
<sequence length="201" mass="22886">MSADHPPDNPSTDTRQPPTTSEPTFHIESSRGGPAPPIDPPWKPTYLFVYGSLMDPDVIQAVLALPQPPPPLRPAKLKNYRMKMWGIYPTLVPSNPKLKNNVESKSKTENGTVDGITGKLYLVEHPAQFTLLERYESQAYTWHRCVAQFTDDGSTTEQSGFECRTFVWAGEPESPELEEGRFDFERYQRYFKPKFFTGEID</sequence>
<evidence type="ECO:0000256" key="1">
    <source>
        <dbReference type="ARBA" id="ARBA00008861"/>
    </source>
</evidence>
<dbReference type="OrthoDB" id="3262926at2759"/>
<evidence type="ECO:0000259" key="5">
    <source>
        <dbReference type="Pfam" id="PF06094"/>
    </source>
</evidence>
<dbReference type="Proteomes" id="UP000223968">
    <property type="component" value="Unassembled WGS sequence"/>
</dbReference>
<reference evidence="6 7" key="1">
    <citation type="submission" date="2017-10" db="EMBL/GenBank/DDBJ databases">
        <title>Comparative genomics in systemic dimorphic fungi from Ajellomycetaceae.</title>
        <authorList>
            <person name="Munoz J.F."/>
            <person name="Mcewen J.G."/>
            <person name="Clay O.K."/>
            <person name="Cuomo C.A."/>
        </authorList>
    </citation>
    <scope>NUCLEOTIDE SEQUENCE [LARGE SCALE GENOMIC DNA]</scope>
    <source>
        <strain evidence="6 7">UAMH5409</strain>
    </source>
</reference>
<comment type="similarity">
    <text evidence="1">Belongs to the gamma-glutamylcyclotransferase family.</text>
</comment>
<dbReference type="InterPro" id="IPR013024">
    <property type="entry name" value="GGCT-like"/>
</dbReference>
<dbReference type="EMBL" id="PDNB01000003">
    <property type="protein sequence ID" value="PGH18536.1"/>
    <property type="molecule type" value="Genomic_DNA"/>
</dbReference>
<dbReference type="GO" id="GO:0016740">
    <property type="term" value="F:transferase activity"/>
    <property type="evidence" value="ECO:0007669"/>
    <property type="project" value="UniProtKB-KW"/>
</dbReference>
<accession>A0A2B7YAI0</accession>
<dbReference type="PANTHER" id="PTHR31544:SF4">
    <property type="entry name" value="GAMMA-GLUTAMYLCYCLOTRANSFERASE-RELATED"/>
    <property type="match status" value="1"/>
</dbReference>
<dbReference type="InterPro" id="IPR009288">
    <property type="entry name" value="AIG2-like_dom"/>
</dbReference>
<evidence type="ECO:0000313" key="7">
    <source>
        <dbReference type="Proteomes" id="UP000223968"/>
    </source>
</evidence>
<gene>
    <name evidence="6" type="ORF">AJ79_00315</name>
</gene>
<evidence type="ECO:0000256" key="3">
    <source>
        <dbReference type="ARBA" id="ARBA00030602"/>
    </source>
</evidence>
<feature type="region of interest" description="Disordered" evidence="4">
    <location>
        <begin position="1"/>
        <end position="39"/>
    </location>
</feature>